<dbReference type="GO" id="GO:0003713">
    <property type="term" value="F:transcription coactivator activity"/>
    <property type="evidence" value="ECO:0007669"/>
    <property type="project" value="TreeGrafter"/>
</dbReference>
<dbReference type="GO" id="GO:0045944">
    <property type="term" value="P:positive regulation of transcription by RNA polymerase II"/>
    <property type="evidence" value="ECO:0007669"/>
    <property type="project" value="TreeGrafter"/>
</dbReference>
<dbReference type="Gene3D" id="3.40.50.11980">
    <property type="match status" value="1"/>
</dbReference>
<feature type="compositionally biased region" description="Polar residues" evidence="2">
    <location>
        <begin position="66"/>
        <end position="83"/>
    </location>
</feature>
<evidence type="ECO:0000313" key="3">
    <source>
        <dbReference type="Proteomes" id="UP000515125"/>
    </source>
</evidence>
<dbReference type="Proteomes" id="UP000515125">
    <property type="component" value="Unplaced"/>
</dbReference>
<proteinExistence type="predicted"/>
<sequence length="531" mass="55797">MRRLGVFCRGFHRLESLKTEDGPEDRSVAYVLSGDQTSTRSSSLRRDFSVSTVPFAREIKGGTAAMGSNSFKASWSDQESTLKPQEASRESEAGEGAGARGGDEETASQPSRPAAAAVAAAVGGDGVTAGASGAERRIIGHRLQAVGLKIKADDTEGALEQLQELIEAYSAAFRGSGTGEAALASGSAALPGKPSVAAAVVGAASGVLNLAARQKDGKAAQRVLLVLQQHGLLLPVHPDLATAFIAAAAATNNVTAVGAMLALVQQQQQEVQQRAVAAATELLLLKRNLGWRAFRDSGLLLLLQRRKSLPPQGLLLTLLVNEVLLTLAEAQQQQRQLQQQEAAGVAQMAAAAAAELQLLQQLQQSLHEGMLLLQQAGETQSPVSVAAAAGATATLQQTSLPLLHLAQCSGAVPRSLLRSSEDTASATAAAAARSCTHCSSKLGCVGLGLRERRLLRLGVLRLAAFSGQRQLRRLLHFEMLLQQQQQQQQAPTAKQLGHQHASGFTVVLDAANIAYNRQNKTSGKFSYYQVS</sequence>
<dbReference type="PANTHER" id="PTHR46007">
    <property type="entry name" value="MEDIATOR OF RNA POLYMERASE II TRANSCRIPTION SUBUNIT 12"/>
    <property type="match status" value="1"/>
</dbReference>
<evidence type="ECO:0000256" key="1">
    <source>
        <dbReference type="SAM" id="Coils"/>
    </source>
</evidence>
<reference evidence="4" key="1">
    <citation type="submission" date="2025-08" db="UniProtKB">
        <authorList>
            <consortium name="RefSeq"/>
        </authorList>
    </citation>
    <scope>IDENTIFICATION</scope>
</reference>
<dbReference type="InterPro" id="IPR051647">
    <property type="entry name" value="Mediator_comp_sub12"/>
</dbReference>
<dbReference type="AlphaFoldDB" id="A0A6P6S4Q7"/>
<dbReference type="GeneID" id="113147558"/>
<name>A0A6P6S4Q7_9EIME</name>
<accession>A0A6P6S4Q7</accession>
<keyword evidence="3" id="KW-1185">Reference proteome</keyword>
<evidence type="ECO:0000256" key="2">
    <source>
        <dbReference type="SAM" id="MobiDB-lite"/>
    </source>
</evidence>
<dbReference type="OrthoDB" id="348651at2759"/>
<evidence type="ECO:0000313" key="4">
    <source>
        <dbReference type="RefSeq" id="XP_026194295.1"/>
    </source>
</evidence>
<dbReference type="RefSeq" id="XP_026194295.1">
    <property type="nucleotide sequence ID" value="XM_026338510.1"/>
</dbReference>
<organism evidence="3 4">
    <name type="scientific">Cyclospora cayetanensis</name>
    <dbReference type="NCBI Taxonomy" id="88456"/>
    <lineage>
        <taxon>Eukaryota</taxon>
        <taxon>Sar</taxon>
        <taxon>Alveolata</taxon>
        <taxon>Apicomplexa</taxon>
        <taxon>Conoidasida</taxon>
        <taxon>Coccidia</taxon>
        <taxon>Eucoccidiorida</taxon>
        <taxon>Eimeriorina</taxon>
        <taxon>Eimeriidae</taxon>
        <taxon>Cyclospora</taxon>
    </lineage>
</organism>
<gene>
    <name evidence="4" type="primary">LOC113147558</name>
</gene>
<dbReference type="GO" id="GO:0016592">
    <property type="term" value="C:mediator complex"/>
    <property type="evidence" value="ECO:0007669"/>
    <property type="project" value="TreeGrafter"/>
</dbReference>
<keyword evidence="1" id="KW-0175">Coiled coil</keyword>
<feature type="region of interest" description="Disordered" evidence="2">
    <location>
        <begin position="66"/>
        <end position="114"/>
    </location>
</feature>
<protein>
    <submittedName>
        <fullName evidence="4">Uncharacterized protein LOC113147558</fullName>
    </submittedName>
</protein>
<feature type="coiled-coil region" evidence="1">
    <location>
        <begin position="145"/>
        <end position="172"/>
    </location>
</feature>
<dbReference type="PANTHER" id="PTHR46007:SF8">
    <property type="entry name" value="C2H2-TYPE DOMAIN-CONTAINING PROTEIN"/>
    <property type="match status" value="1"/>
</dbReference>